<evidence type="ECO:0000256" key="3">
    <source>
        <dbReference type="ARBA" id="ARBA00022722"/>
    </source>
</evidence>
<dbReference type="EC" id="3.1.11.6" evidence="6"/>
<sequence length="74" mass="8569">MAGKKQSYETMIKKLEDIVGKMDNSDLKLEDRIKNYEEGIKLSQNLFKILDDMEGKINILRNGEENSFLEEDGN</sequence>
<reference evidence="7 8" key="1">
    <citation type="submission" date="2019-05" db="EMBL/GenBank/DDBJ databases">
        <authorList>
            <consortium name="Pathogen Informatics"/>
        </authorList>
    </citation>
    <scope>NUCLEOTIDE SEQUENCE [LARGE SCALE GENOMIC DNA]</scope>
    <source>
        <strain evidence="7 8">NCTC503</strain>
    </source>
</reference>
<dbReference type="NCBIfam" id="TIGR01280">
    <property type="entry name" value="xseB"/>
    <property type="match status" value="1"/>
</dbReference>
<evidence type="ECO:0000256" key="6">
    <source>
        <dbReference type="HAMAP-Rule" id="MF_00337"/>
    </source>
</evidence>
<dbReference type="PANTHER" id="PTHR34137:SF1">
    <property type="entry name" value="EXODEOXYRIBONUCLEASE 7 SMALL SUBUNIT"/>
    <property type="match status" value="1"/>
</dbReference>
<dbReference type="OrthoDB" id="1924430at2"/>
<dbReference type="GO" id="GO:0006308">
    <property type="term" value="P:DNA catabolic process"/>
    <property type="evidence" value="ECO:0007669"/>
    <property type="project" value="UniProtKB-UniRule"/>
</dbReference>
<dbReference type="HAMAP" id="MF_00337">
    <property type="entry name" value="Exonuc_7_S"/>
    <property type="match status" value="1"/>
</dbReference>
<dbReference type="Pfam" id="PF02609">
    <property type="entry name" value="Exonuc_VII_S"/>
    <property type="match status" value="1"/>
</dbReference>
<dbReference type="AlphaFoldDB" id="A0A4U9R9B1"/>
<protein>
    <recommendedName>
        <fullName evidence="6">Exodeoxyribonuclease 7 small subunit</fullName>
        <ecNumber evidence="6">3.1.11.6</ecNumber>
    </recommendedName>
    <alternativeName>
        <fullName evidence="6">Exodeoxyribonuclease VII small subunit</fullName>
        <shortName evidence="6">Exonuclease VII small subunit</shortName>
    </alternativeName>
</protein>
<comment type="function">
    <text evidence="6">Bidirectionally degrades single-stranded DNA into large acid-insoluble oligonucleotides, which are then degraded further into small acid-soluble oligonucleotides.</text>
</comment>
<dbReference type="PIRSF" id="PIRSF006488">
    <property type="entry name" value="Exonuc_VII_S"/>
    <property type="match status" value="1"/>
</dbReference>
<evidence type="ECO:0000256" key="2">
    <source>
        <dbReference type="ARBA" id="ARBA00022490"/>
    </source>
</evidence>
<keyword evidence="3 6" id="KW-0540">Nuclease</keyword>
<evidence type="ECO:0000313" key="7">
    <source>
        <dbReference type="EMBL" id="VTQ88185.1"/>
    </source>
</evidence>
<dbReference type="InterPro" id="IPR037004">
    <property type="entry name" value="Exonuc_VII_ssu_sf"/>
</dbReference>
<keyword evidence="4 6" id="KW-0378">Hydrolase</keyword>
<dbReference type="RefSeq" id="WP_138209884.1">
    <property type="nucleotide sequence ID" value="NZ_CBCRUQ010000022.1"/>
</dbReference>
<comment type="catalytic activity">
    <reaction evidence="6">
        <text>Exonucleolytic cleavage in either 5'- to 3'- or 3'- to 5'-direction to yield nucleoside 5'-phosphates.</text>
        <dbReference type="EC" id="3.1.11.6"/>
    </reaction>
</comment>
<proteinExistence type="inferred from homology"/>
<dbReference type="KEGG" id="hhw:NCTC503_01198"/>
<dbReference type="InterPro" id="IPR003761">
    <property type="entry name" value="Exonuc_VII_S"/>
</dbReference>
<dbReference type="PANTHER" id="PTHR34137">
    <property type="entry name" value="EXODEOXYRIBONUCLEASE 7 SMALL SUBUNIT"/>
    <property type="match status" value="1"/>
</dbReference>
<keyword evidence="5 6" id="KW-0269">Exonuclease</keyword>
<dbReference type="GO" id="GO:0009318">
    <property type="term" value="C:exodeoxyribonuclease VII complex"/>
    <property type="evidence" value="ECO:0007669"/>
    <property type="project" value="UniProtKB-UniRule"/>
</dbReference>
<dbReference type="EMBL" id="LR590481">
    <property type="protein sequence ID" value="VTQ88185.1"/>
    <property type="molecule type" value="Genomic_DNA"/>
</dbReference>
<dbReference type="GO" id="GO:0005829">
    <property type="term" value="C:cytosol"/>
    <property type="evidence" value="ECO:0007669"/>
    <property type="project" value="TreeGrafter"/>
</dbReference>
<keyword evidence="2 6" id="KW-0963">Cytoplasm</keyword>
<gene>
    <name evidence="6" type="primary">xseB</name>
    <name evidence="7" type="ORF">NCTC503_01198</name>
</gene>
<evidence type="ECO:0000256" key="4">
    <source>
        <dbReference type="ARBA" id="ARBA00022801"/>
    </source>
</evidence>
<comment type="subcellular location">
    <subcellularLocation>
        <location evidence="6">Cytoplasm</location>
    </subcellularLocation>
</comment>
<evidence type="ECO:0000313" key="8">
    <source>
        <dbReference type="Proteomes" id="UP000308489"/>
    </source>
</evidence>
<organism evidence="7 8">
    <name type="scientific">Hathewaya histolytica</name>
    <name type="common">Clostridium histolyticum</name>
    <dbReference type="NCBI Taxonomy" id="1498"/>
    <lineage>
        <taxon>Bacteria</taxon>
        <taxon>Bacillati</taxon>
        <taxon>Bacillota</taxon>
        <taxon>Clostridia</taxon>
        <taxon>Eubacteriales</taxon>
        <taxon>Clostridiaceae</taxon>
        <taxon>Hathewaya</taxon>
    </lineage>
</organism>
<evidence type="ECO:0000256" key="1">
    <source>
        <dbReference type="ARBA" id="ARBA00009998"/>
    </source>
</evidence>
<evidence type="ECO:0000256" key="5">
    <source>
        <dbReference type="ARBA" id="ARBA00022839"/>
    </source>
</evidence>
<dbReference type="Gene3D" id="1.10.287.1040">
    <property type="entry name" value="Exonuclease VII, small subunit"/>
    <property type="match status" value="1"/>
</dbReference>
<dbReference type="SUPFAM" id="SSF116842">
    <property type="entry name" value="XseB-like"/>
    <property type="match status" value="1"/>
</dbReference>
<comment type="similarity">
    <text evidence="1 6">Belongs to the XseB family.</text>
</comment>
<comment type="subunit">
    <text evidence="6">Heterooligomer composed of large and small subunits.</text>
</comment>
<dbReference type="Proteomes" id="UP000308489">
    <property type="component" value="Chromosome 1"/>
</dbReference>
<accession>A0A4U9R9B1</accession>
<keyword evidence="8" id="KW-1185">Reference proteome</keyword>
<dbReference type="GO" id="GO:0008855">
    <property type="term" value="F:exodeoxyribonuclease VII activity"/>
    <property type="evidence" value="ECO:0007669"/>
    <property type="project" value="UniProtKB-UniRule"/>
</dbReference>
<name>A0A4U9R9B1_HATHI</name>